<protein>
    <submittedName>
        <fullName evidence="5">Pantothenate kinase</fullName>
    </submittedName>
</protein>
<dbReference type="InterPro" id="IPR043129">
    <property type="entry name" value="ATPase_NBD"/>
</dbReference>
<dbReference type="GO" id="GO:0005634">
    <property type="term" value="C:nucleus"/>
    <property type="evidence" value="ECO:0007669"/>
    <property type="project" value="TreeGrafter"/>
</dbReference>
<feature type="region of interest" description="Disordered" evidence="4">
    <location>
        <begin position="70"/>
        <end position="112"/>
    </location>
</feature>
<dbReference type="Gene3D" id="3.30.420.40">
    <property type="match status" value="1"/>
</dbReference>
<sequence length="591" mass="64855">MLRPPAALPVDVCRRTYGAQIMVDEPETPTRTRDGHDIYLPNHVEGVSHIAVDVGGSLAKVVYFTRTPAMNGRSSTSSSARGKPTLNPVGLTSKNANMSFDPRNLRRRSLPPQFPGGRLNFTKFETGHMDQCVVFLRELIERSAAANHVSVEDMQKSVKIMATGGGAHLFYERFSKELGVEVERADEMECLISGLNFMTLIPDEVFWFSDELIDDMTNGPLPEKRGDSSVLSAENTSLPRPSPCPPLYAPLFESDPSPKLPCLLVNIGSGVSILKVDEHGQFERVSGTSLGGGTLWGLLGLLTDAQNFDEMLELCERGDNSNVDMLVGDIYGPVGLDHLGLKASTIASSFGKVFRWDRRSETPPDENRPQSASERRRGRFRQEDICRSLLYAISNNIGQIAHMNAEKYKLDRIYFSGCFIRGHRATIATLSYAIRFWSNGRRRAYFLRHEGYLGAIGAWVRHVAAGGSSDEDVDAKQTHSAPAEPSMNPILAEALGGLPLDALPSVASKSASTESDDSPSEALTPHTETMTSHVADLLEELADLDHDELPHDPNSIAKLMQQLDQAHQVAETIEARVDSLLSKLNDLMPTS</sequence>
<dbReference type="Gene3D" id="3.30.420.510">
    <property type="match status" value="1"/>
</dbReference>
<organism evidence="5 6">
    <name type="scientific">Malassezia pachydermatis</name>
    <dbReference type="NCBI Taxonomy" id="77020"/>
    <lineage>
        <taxon>Eukaryota</taxon>
        <taxon>Fungi</taxon>
        <taxon>Dikarya</taxon>
        <taxon>Basidiomycota</taxon>
        <taxon>Ustilaginomycotina</taxon>
        <taxon>Malasseziomycetes</taxon>
        <taxon>Malasseziales</taxon>
        <taxon>Malasseziaceae</taxon>
        <taxon>Malassezia</taxon>
    </lineage>
</organism>
<feature type="region of interest" description="Disordered" evidence="4">
    <location>
        <begin position="358"/>
        <end position="379"/>
    </location>
</feature>
<name>A0A0M9VR33_9BASI</name>
<keyword evidence="1" id="KW-0547">Nucleotide-binding</keyword>
<gene>
    <name evidence="5" type="ORF">Malapachy_3089</name>
</gene>
<keyword evidence="6" id="KW-1185">Reference proteome</keyword>
<dbReference type="OrthoDB" id="498611at2759"/>
<dbReference type="VEuPathDB" id="FungiDB:Malapachy_3089"/>
<dbReference type="STRING" id="77020.A0A0M9VR33"/>
<dbReference type="EMBL" id="LGAV01000001">
    <property type="protein sequence ID" value="KOS16189.1"/>
    <property type="molecule type" value="Genomic_DNA"/>
</dbReference>
<evidence type="ECO:0000256" key="3">
    <source>
        <dbReference type="ARBA" id="ARBA00022993"/>
    </source>
</evidence>
<comment type="caution">
    <text evidence="5">The sequence shown here is derived from an EMBL/GenBank/DDBJ whole genome shotgun (WGS) entry which is preliminary data.</text>
</comment>
<dbReference type="GeneID" id="28729444"/>
<feature type="compositionally biased region" description="Polar residues" evidence="4">
    <location>
        <begin position="229"/>
        <end position="238"/>
    </location>
</feature>
<keyword evidence="2" id="KW-0067">ATP-binding</keyword>
<feature type="region of interest" description="Disordered" evidence="4">
    <location>
        <begin position="218"/>
        <end position="238"/>
    </location>
</feature>
<evidence type="ECO:0000256" key="2">
    <source>
        <dbReference type="ARBA" id="ARBA00022840"/>
    </source>
</evidence>
<accession>A0A0M9VR33</accession>
<keyword evidence="5" id="KW-0808">Transferase</keyword>
<dbReference type="GO" id="GO:0005829">
    <property type="term" value="C:cytosol"/>
    <property type="evidence" value="ECO:0007669"/>
    <property type="project" value="TreeGrafter"/>
</dbReference>
<feature type="region of interest" description="Disordered" evidence="4">
    <location>
        <begin position="506"/>
        <end position="529"/>
    </location>
</feature>
<reference evidence="5 6" key="1">
    <citation type="submission" date="2015-07" db="EMBL/GenBank/DDBJ databases">
        <title>Draft Genome Sequence of Malassezia furfur CBS1878 and Malassezia pachydermatis CBS1879.</title>
        <authorList>
            <person name="Triana S."/>
            <person name="Ohm R."/>
            <person name="Gonzalez A."/>
            <person name="DeCock H."/>
            <person name="Restrepo S."/>
            <person name="Celis A."/>
        </authorList>
    </citation>
    <scope>NUCLEOTIDE SEQUENCE [LARGE SCALE GENOMIC DNA]</scope>
    <source>
        <strain evidence="5 6">CBS 1879</strain>
    </source>
</reference>
<dbReference type="SUPFAM" id="SSF53067">
    <property type="entry name" value="Actin-like ATPase domain"/>
    <property type="match status" value="2"/>
</dbReference>
<proteinExistence type="predicted"/>
<dbReference type="GO" id="GO:0004594">
    <property type="term" value="F:pantothenate kinase activity"/>
    <property type="evidence" value="ECO:0007669"/>
    <property type="project" value="TreeGrafter"/>
</dbReference>
<dbReference type="CDD" id="cd24123">
    <property type="entry name" value="ASKHA_NBD_PanK-II_Pank4"/>
    <property type="match status" value="1"/>
</dbReference>
<dbReference type="Proteomes" id="UP000037751">
    <property type="component" value="Unassembled WGS sequence"/>
</dbReference>
<dbReference type="PANTHER" id="PTHR12280:SF20">
    <property type="entry name" value="4'-PHOSPHOPANTETHEINE PHOSPHATASE"/>
    <property type="match status" value="1"/>
</dbReference>
<dbReference type="GO" id="GO:0015937">
    <property type="term" value="P:coenzyme A biosynthetic process"/>
    <property type="evidence" value="ECO:0007669"/>
    <property type="project" value="UniProtKB-KW"/>
</dbReference>
<evidence type="ECO:0000313" key="6">
    <source>
        <dbReference type="Proteomes" id="UP000037751"/>
    </source>
</evidence>
<dbReference type="RefSeq" id="XP_017993821.1">
    <property type="nucleotide sequence ID" value="XM_018137568.1"/>
</dbReference>
<dbReference type="InterPro" id="IPR004567">
    <property type="entry name" value="Type_II_PanK"/>
</dbReference>
<dbReference type="FunFam" id="3.30.420.40:FF:000115">
    <property type="entry name" value="Pantothenate kinase PanK"/>
    <property type="match status" value="1"/>
</dbReference>
<dbReference type="Pfam" id="PF03630">
    <property type="entry name" value="Fumble"/>
    <property type="match status" value="1"/>
</dbReference>
<evidence type="ECO:0000256" key="1">
    <source>
        <dbReference type="ARBA" id="ARBA00022741"/>
    </source>
</evidence>
<keyword evidence="5" id="KW-0418">Kinase</keyword>
<dbReference type="PANTHER" id="PTHR12280">
    <property type="entry name" value="PANTOTHENATE KINASE"/>
    <property type="match status" value="1"/>
</dbReference>
<evidence type="ECO:0000256" key="4">
    <source>
        <dbReference type="SAM" id="MobiDB-lite"/>
    </source>
</evidence>
<dbReference type="AlphaFoldDB" id="A0A0M9VR33"/>
<feature type="compositionally biased region" description="Basic and acidic residues" evidence="4">
    <location>
        <begin position="358"/>
        <end position="368"/>
    </location>
</feature>
<keyword evidence="3" id="KW-0173">Coenzyme A biosynthesis</keyword>
<evidence type="ECO:0000313" key="5">
    <source>
        <dbReference type="EMBL" id="KOS16189.1"/>
    </source>
</evidence>
<dbReference type="GO" id="GO:0005524">
    <property type="term" value="F:ATP binding"/>
    <property type="evidence" value="ECO:0007669"/>
    <property type="project" value="UniProtKB-KW"/>
</dbReference>